<dbReference type="Proteomes" id="UP000035740">
    <property type="component" value="Unassembled WGS sequence"/>
</dbReference>
<keyword evidence="1" id="KW-0812">Transmembrane</keyword>
<proteinExistence type="predicted"/>
<name>A0A0J8B7C6_BETVV</name>
<keyword evidence="1" id="KW-1133">Transmembrane helix</keyword>
<gene>
    <name evidence="2" type="ORF">BVRB_7g180510</name>
</gene>
<evidence type="ECO:0000256" key="1">
    <source>
        <dbReference type="SAM" id="Phobius"/>
    </source>
</evidence>
<evidence type="ECO:0000313" key="2">
    <source>
        <dbReference type="EMBL" id="KMS96906.1"/>
    </source>
</evidence>
<dbReference type="AlphaFoldDB" id="A0A0J8B7C6"/>
<protein>
    <submittedName>
        <fullName evidence="2">Uncharacterized protein</fullName>
    </submittedName>
</protein>
<keyword evidence="1" id="KW-0472">Membrane</keyword>
<evidence type="ECO:0000313" key="3">
    <source>
        <dbReference type="Proteomes" id="UP000035740"/>
    </source>
</evidence>
<feature type="transmembrane region" description="Helical" evidence="1">
    <location>
        <begin position="12"/>
        <end position="34"/>
    </location>
</feature>
<keyword evidence="3" id="KW-1185">Reference proteome</keyword>
<accession>A0A0J8B7C6</accession>
<organism evidence="2 3">
    <name type="scientific">Beta vulgaris subsp. vulgaris</name>
    <name type="common">Beet</name>
    <dbReference type="NCBI Taxonomy" id="3555"/>
    <lineage>
        <taxon>Eukaryota</taxon>
        <taxon>Viridiplantae</taxon>
        <taxon>Streptophyta</taxon>
        <taxon>Embryophyta</taxon>
        <taxon>Tracheophyta</taxon>
        <taxon>Spermatophyta</taxon>
        <taxon>Magnoliopsida</taxon>
        <taxon>eudicotyledons</taxon>
        <taxon>Gunneridae</taxon>
        <taxon>Pentapetalae</taxon>
        <taxon>Caryophyllales</taxon>
        <taxon>Chenopodiaceae</taxon>
        <taxon>Betoideae</taxon>
        <taxon>Beta</taxon>
    </lineage>
</organism>
<dbReference type="Gramene" id="KMS96906">
    <property type="protein sequence ID" value="KMS96906"/>
    <property type="gene ID" value="BVRB_7g180510"/>
</dbReference>
<sequence>MARRGVSVITYKILTLSIGRSYSFLLTICSSLIISI</sequence>
<reference evidence="2 3" key="1">
    <citation type="journal article" date="2014" name="Nature">
        <title>The genome of the recently domesticated crop plant sugar beet (Beta vulgaris).</title>
        <authorList>
            <person name="Dohm J.C."/>
            <person name="Minoche A.E."/>
            <person name="Holtgrawe D."/>
            <person name="Capella-Gutierrez S."/>
            <person name="Zakrzewski F."/>
            <person name="Tafer H."/>
            <person name="Rupp O."/>
            <person name="Sorensen T.R."/>
            <person name="Stracke R."/>
            <person name="Reinhardt R."/>
            <person name="Goesmann A."/>
            <person name="Kraft T."/>
            <person name="Schulz B."/>
            <person name="Stadler P.F."/>
            <person name="Schmidt T."/>
            <person name="Gabaldon T."/>
            <person name="Lehrach H."/>
            <person name="Weisshaar B."/>
            <person name="Himmelbauer H."/>
        </authorList>
    </citation>
    <scope>NUCLEOTIDE SEQUENCE [LARGE SCALE GENOMIC DNA]</scope>
    <source>
        <tissue evidence="2">Taproot</tissue>
    </source>
</reference>
<dbReference type="EMBL" id="KQ090353">
    <property type="protein sequence ID" value="KMS96906.1"/>
    <property type="molecule type" value="Genomic_DNA"/>
</dbReference>